<name>A0AAV6VTE0_9ARAC</name>
<sequence length="550" mass="63122">MFVTNIRTDFYDVIAGNKVLLLVGCDVDAICACKILQYLFQCDNVLYTLIPVTGKQSLAESFLKHKDQAKYVVMVNCGGTIDVVEFLDPADEVVFFIADTHRPVNVYNVYSESQVRLLMNTDDCEGIPAYNDIFKDEDTDDEEEEEFGRPSETMVMRRREKRLWEENRSKVMFDYTQTSYFGEASSSLMFDLAWKMSRDNNDLLWWAIVGLTEQYVMNKIEPDKYIFSAATMQSHVSRHNRLENGSFNAVSCIKISFDKELNLALYRHWSLYDSMIHSRYTACKFKLWSLKGEKRMLEFLAEIGLPLSQCKQKYSSMDMEYRNNVGVWMEDMSEKYKLDKVVYGSFVSQYGFKGKFSATDIVFALDALLESVDKEKTSTDKFLDALYALSKGEVNSIKKGIELAKSKMVATFRQVQTFIDMKQIINPGPFLYAIVPNTTHDFKYFSHPSGLMTLAHFTLEAFVNNTRNQRAVNLPLLLFSQDDDNPDQCLVVGIPPVSENSPKSFFGKAFETAAEQARVSFSQNLFNASFICIHRNDQSKFLEALFLLLS</sequence>
<accession>A0AAV6VTE0</accession>
<dbReference type="PANTHER" id="PTHR10507:SF0">
    <property type="entry name" value="CELL DIVISION CONTROL PROTEIN 45 HOMOLOG"/>
    <property type="match status" value="1"/>
</dbReference>
<protein>
    <submittedName>
        <fullName evidence="6">Uncharacterized protein</fullName>
    </submittedName>
</protein>
<dbReference type="InterPro" id="IPR003874">
    <property type="entry name" value="CDC45"/>
</dbReference>
<comment type="caution">
    <text evidence="6">The sequence shown here is derived from an EMBL/GenBank/DDBJ whole genome shotgun (WGS) entry which is preliminary data.</text>
</comment>
<dbReference type="GO" id="GO:0031261">
    <property type="term" value="C:DNA replication preinitiation complex"/>
    <property type="evidence" value="ECO:0007669"/>
    <property type="project" value="TreeGrafter"/>
</dbReference>
<keyword evidence="5" id="KW-0131">Cell cycle</keyword>
<dbReference type="GO" id="GO:1902977">
    <property type="term" value="P:mitotic DNA replication preinitiation complex assembly"/>
    <property type="evidence" value="ECO:0007669"/>
    <property type="project" value="TreeGrafter"/>
</dbReference>
<evidence type="ECO:0000256" key="2">
    <source>
        <dbReference type="ARBA" id="ARBA00010727"/>
    </source>
</evidence>
<dbReference type="GO" id="GO:0003682">
    <property type="term" value="F:chromatin binding"/>
    <property type="evidence" value="ECO:0007669"/>
    <property type="project" value="TreeGrafter"/>
</dbReference>
<dbReference type="EMBL" id="JAFNEN010000022">
    <property type="protein sequence ID" value="KAG8199972.1"/>
    <property type="molecule type" value="Genomic_DNA"/>
</dbReference>
<evidence type="ECO:0000256" key="1">
    <source>
        <dbReference type="ARBA" id="ARBA00004123"/>
    </source>
</evidence>
<keyword evidence="4" id="KW-0539">Nucleus</keyword>
<comment type="subcellular location">
    <subcellularLocation>
        <location evidence="1">Nucleus</location>
    </subcellularLocation>
</comment>
<dbReference type="GO" id="GO:0003688">
    <property type="term" value="F:DNA replication origin binding"/>
    <property type="evidence" value="ECO:0007669"/>
    <property type="project" value="TreeGrafter"/>
</dbReference>
<dbReference type="AlphaFoldDB" id="A0AAV6VTE0"/>
<keyword evidence="3" id="KW-0235">DNA replication</keyword>
<comment type="similarity">
    <text evidence="2">Belongs to the CDC45 family.</text>
</comment>
<evidence type="ECO:0000313" key="6">
    <source>
        <dbReference type="EMBL" id="KAG8199972.1"/>
    </source>
</evidence>
<dbReference type="PANTHER" id="PTHR10507">
    <property type="entry name" value="CDC45-RELATED PROTEIN"/>
    <property type="match status" value="1"/>
</dbReference>
<dbReference type="GO" id="GO:0000727">
    <property type="term" value="P:double-strand break repair via break-induced replication"/>
    <property type="evidence" value="ECO:0007669"/>
    <property type="project" value="TreeGrafter"/>
</dbReference>
<dbReference type="Pfam" id="PF02724">
    <property type="entry name" value="CDC45"/>
    <property type="match status" value="1"/>
</dbReference>
<proteinExistence type="inferred from homology"/>
<dbReference type="Proteomes" id="UP000827092">
    <property type="component" value="Unassembled WGS sequence"/>
</dbReference>
<reference evidence="6 7" key="1">
    <citation type="journal article" date="2022" name="Nat. Ecol. Evol.">
        <title>A masculinizing supergene underlies an exaggerated male reproductive morph in a spider.</title>
        <authorList>
            <person name="Hendrickx F."/>
            <person name="De Corte Z."/>
            <person name="Sonet G."/>
            <person name="Van Belleghem S.M."/>
            <person name="Kostlbacher S."/>
            <person name="Vangestel C."/>
        </authorList>
    </citation>
    <scope>NUCLEOTIDE SEQUENCE [LARGE SCALE GENOMIC DNA]</scope>
    <source>
        <strain evidence="6">W744_W776</strain>
    </source>
</reference>
<dbReference type="GO" id="GO:0006270">
    <property type="term" value="P:DNA replication initiation"/>
    <property type="evidence" value="ECO:0007669"/>
    <property type="project" value="InterPro"/>
</dbReference>
<evidence type="ECO:0000313" key="7">
    <source>
        <dbReference type="Proteomes" id="UP000827092"/>
    </source>
</evidence>
<evidence type="ECO:0000256" key="5">
    <source>
        <dbReference type="ARBA" id="ARBA00023306"/>
    </source>
</evidence>
<evidence type="ECO:0000256" key="4">
    <source>
        <dbReference type="ARBA" id="ARBA00023242"/>
    </source>
</evidence>
<evidence type="ECO:0000256" key="3">
    <source>
        <dbReference type="ARBA" id="ARBA00022705"/>
    </source>
</evidence>
<keyword evidence="7" id="KW-1185">Reference proteome</keyword>
<dbReference type="GO" id="GO:0003697">
    <property type="term" value="F:single-stranded DNA binding"/>
    <property type="evidence" value="ECO:0007669"/>
    <property type="project" value="TreeGrafter"/>
</dbReference>
<gene>
    <name evidence="6" type="ORF">JTE90_006216</name>
</gene>
<organism evidence="6 7">
    <name type="scientific">Oedothorax gibbosus</name>
    <dbReference type="NCBI Taxonomy" id="931172"/>
    <lineage>
        <taxon>Eukaryota</taxon>
        <taxon>Metazoa</taxon>
        <taxon>Ecdysozoa</taxon>
        <taxon>Arthropoda</taxon>
        <taxon>Chelicerata</taxon>
        <taxon>Arachnida</taxon>
        <taxon>Araneae</taxon>
        <taxon>Araneomorphae</taxon>
        <taxon>Entelegynae</taxon>
        <taxon>Araneoidea</taxon>
        <taxon>Linyphiidae</taxon>
        <taxon>Erigoninae</taxon>
        <taxon>Oedothorax</taxon>
    </lineage>
</organism>